<dbReference type="EMBL" id="NPDZ01000002">
    <property type="protein sequence ID" value="PJZ74314.1"/>
    <property type="molecule type" value="Genomic_DNA"/>
</dbReference>
<feature type="domain" description="HpaB/PvcC/4-BUDH C-terminal" evidence="5">
    <location>
        <begin position="277"/>
        <end position="474"/>
    </location>
</feature>
<evidence type="ECO:0000313" key="7">
    <source>
        <dbReference type="EMBL" id="PJZ70478.1"/>
    </source>
</evidence>
<dbReference type="PIRSF" id="PIRSF000331">
    <property type="entry name" value="HpaA_HpaB"/>
    <property type="match status" value="1"/>
</dbReference>
<dbReference type="InterPro" id="IPR024719">
    <property type="entry name" value="HpaB/PvcC/4-BUDH_C"/>
</dbReference>
<dbReference type="Gene3D" id="1.10.3140.10">
    <property type="entry name" value="4-hydroxybutyryl-coa dehydratase, domain 1"/>
    <property type="match status" value="1"/>
</dbReference>
<dbReference type="GO" id="GO:0016627">
    <property type="term" value="F:oxidoreductase activity, acting on the CH-CH group of donors"/>
    <property type="evidence" value="ECO:0007669"/>
    <property type="project" value="InterPro"/>
</dbReference>
<gene>
    <name evidence="7" type="ORF">CH360_05660</name>
    <name evidence="8" type="ORF">CH373_05240</name>
</gene>
<dbReference type="InterPro" id="IPR046373">
    <property type="entry name" value="Acyl-CoA_Oxase/DH_mid-dom_sf"/>
</dbReference>
<dbReference type="OrthoDB" id="9785230at2"/>
<evidence type="ECO:0000256" key="1">
    <source>
        <dbReference type="ARBA" id="ARBA00022630"/>
    </source>
</evidence>
<dbReference type="GO" id="GO:0004497">
    <property type="term" value="F:monooxygenase activity"/>
    <property type="evidence" value="ECO:0007669"/>
    <property type="project" value="UniProtKB-KW"/>
</dbReference>
<dbReference type="RefSeq" id="WP_100713047.1">
    <property type="nucleotide sequence ID" value="NZ_NPDY01000003.1"/>
</dbReference>
<protein>
    <submittedName>
        <fullName evidence="8">4-hydroxyphenylacetate 3-monooxygenase</fullName>
    </submittedName>
</protein>
<dbReference type="InterPro" id="IPR009100">
    <property type="entry name" value="AcylCoA_DH/oxidase_NM_dom_sf"/>
</dbReference>
<dbReference type="EMBL" id="NPDY01000003">
    <property type="protein sequence ID" value="PJZ70478.1"/>
    <property type="molecule type" value="Genomic_DNA"/>
</dbReference>
<evidence type="ECO:0000313" key="9">
    <source>
        <dbReference type="Proteomes" id="UP000231962"/>
    </source>
</evidence>
<dbReference type="InterPro" id="IPR004925">
    <property type="entry name" value="HpaB/PvcC/4-BUDH"/>
</dbReference>
<dbReference type="InterPro" id="IPR036250">
    <property type="entry name" value="AcylCo_DH-like_C"/>
</dbReference>
<feature type="binding site" evidence="4">
    <location>
        <begin position="147"/>
        <end position="149"/>
    </location>
    <ligand>
        <name>FAD</name>
        <dbReference type="ChEBI" id="CHEBI:57692"/>
    </ligand>
</feature>
<accession>A0A2M9ZQJ1</accession>
<dbReference type="PANTHER" id="PTHR36117">
    <property type="entry name" value="4-HYDROXYPHENYLACETATE 3-MONOOXYGENASE-RELATED"/>
    <property type="match status" value="1"/>
</dbReference>
<keyword evidence="1" id="KW-0285">Flavoprotein</keyword>
<keyword evidence="2 4" id="KW-0274">FAD</keyword>
<evidence type="ECO:0000259" key="5">
    <source>
        <dbReference type="Pfam" id="PF03241"/>
    </source>
</evidence>
<dbReference type="InterPro" id="IPR024674">
    <property type="entry name" value="HpaB/PvcC/4-BUDH_N"/>
</dbReference>
<sequence>MSITRTGSDYLEDLTDGRMVVCDGTLVTDVPNHPALRGGANTIASLVDLHLDPNKTEMRFADRLGNEYPGAYVIPKSKEELIRRGMLFRSIAKSTGGLMARTPDFLAALLASWKAACNAFGKHNARYAENVSDYYDFSRERNIVHSHAISDPPPDRFLDVTREQSQILRKVGETSEGIIVRGIKMLATLSPLSDELIIYPFRPIGSSEPEQALAFAIPINTPGLKLMCRSSIASGGSEFDHPLAERFDEMDALCIFNDVLVPHNRVFIDGDIRLANELRIDTGMVSYVSHQTCARVAVKAEFLLGVASLVARLSGREKQPSVQQLLGEMAAGAEVLRSLLVSAEAESEPDQFGNFVPASSQLGASSTVASQYYMRSIEILRLIGASGLVMHPSEKDLMADSIGDVLQYFSAYNNDPNLHIQILKLASDLAIGTFGGRQILYEQFYLGAPQAVQIRYFHNYRRMQEAESIVEAMLVQEKVPSA</sequence>
<dbReference type="Proteomes" id="UP000231962">
    <property type="component" value="Unassembled WGS sequence"/>
</dbReference>
<dbReference type="SUPFAM" id="SSF47203">
    <property type="entry name" value="Acyl-CoA dehydrogenase C-terminal domain-like"/>
    <property type="match status" value="1"/>
</dbReference>
<evidence type="ECO:0000256" key="3">
    <source>
        <dbReference type="ARBA" id="ARBA00023002"/>
    </source>
</evidence>
<name>A0A2M9ZQJ1_9LEPT</name>
<dbReference type="Gene3D" id="2.40.110.10">
    <property type="entry name" value="Butyryl-CoA Dehydrogenase, subunit A, domain 2"/>
    <property type="match status" value="1"/>
</dbReference>
<dbReference type="PANTHER" id="PTHR36117:SF3">
    <property type="entry name" value="4-HYDROXYPHENYLACETATE 3-MONOOXYGENASE-RELATED"/>
    <property type="match status" value="1"/>
</dbReference>
<feature type="binding site" evidence="4">
    <location>
        <position position="188"/>
    </location>
    <ligand>
        <name>FAD</name>
        <dbReference type="ChEBI" id="CHEBI:57692"/>
    </ligand>
</feature>
<proteinExistence type="predicted"/>
<evidence type="ECO:0000256" key="2">
    <source>
        <dbReference type="ARBA" id="ARBA00022827"/>
    </source>
</evidence>
<dbReference type="AlphaFoldDB" id="A0A2M9ZQJ1"/>
<evidence type="ECO:0000313" key="10">
    <source>
        <dbReference type="Proteomes" id="UP000231990"/>
    </source>
</evidence>
<organism evidence="8 10">
    <name type="scientific">Leptospira perolatii</name>
    <dbReference type="NCBI Taxonomy" id="2023191"/>
    <lineage>
        <taxon>Bacteria</taxon>
        <taxon>Pseudomonadati</taxon>
        <taxon>Spirochaetota</taxon>
        <taxon>Spirochaetia</taxon>
        <taxon>Leptospirales</taxon>
        <taxon>Leptospiraceae</taxon>
        <taxon>Leptospira</taxon>
    </lineage>
</organism>
<dbReference type="SUPFAM" id="SSF56645">
    <property type="entry name" value="Acyl-CoA dehydrogenase NM domain-like"/>
    <property type="match status" value="1"/>
</dbReference>
<keyword evidence="3" id="KW-0560">Oxidoreductase</keyword>
<dbReference type="Proteomes" id="UP000231990">
    <property type="component" value="Unassembled WGS sequence"/>
</dbReference>
<evidence type="ECO:0000256" key="4">
    <source>
        <dbReference type="PIRSR" id="PIRSR000331-2"/>
    </source>
</evidence>
<comment type="caution">
    <text evidence="8">The sequence shown here is derived from an EMBL/GenBank/DDBJ whole genome shotgun (WGS) entry which is preliminary data.</text>
</comment>
<feature type="domain" description="HpaB/PvcC/4-BUDH N-terminal" evidence="6">
    <location>
        <begin position="6"/>
        <end position="268"/>
    </location>
</feature>
<keyword evidence="9" id="KW-1185">Reference proteome</keyword>
<keyword evidence="8" id="KW-0503">Monooxygenase</keyword>
<dbReference type="Pfam" id="PF03241">
    <property type="entry name" value="HpaB"/>
    <property type="match status" value="1"/>
</dbReference>
<reference evidence="9 10" key="1">
    <citation type="submission" date="2017-07" db="EMBL/GenBank/DDBJ databases">
        <title>Leptospira spp. isolated from tropical soils.</title>
        <authorList>
            <person name="Thibeaux R."/>
            <person name="Iraola G."/>
            <person name="Ferres I."/>
            <person name="Bierque E."/>
            <person name="Girault D."/>
            <person name="Soupe-Gilbert M.-E."/>
            <person name="Picardeau M."/>
            <person name="Goarant C."/>
        </authorList>
    </citation>
    <scope>NUCLEOTIDE SEQUENCE [LARGE SCALE GENOMIC DNA]</scope>
    <source>
        <strain evidence="8 10">FH1-B-B1</strain>
        <strain evidence="7 9">FH1-B-C1</strain>
    </source>
</reference>
<dbReference type="Gene3D" id="1.20.140.10">
    <property type="entry name" value="Butyryl-CoA Dehydrogenase, subunit A, domain 3"/>
    <property type="match status" value="1"/>
</dbReference>
<evidence type="ECO:0000259" key="6">
    <source>
        <dbReference type="Pfam" id="PF11794"/>
    </source>
</evidence>
<dbReference type="Pfam" id="PF11794">
    <property type="entry name" value="HpaB_N"/>
    <property type="match status" value="1"/>
</dbReference>
<evidence type="ECO:0000313" key="8">
    <source>
        <dbReference type="EMBL" id="PJZ74314.1"/>
    </source>
</evidence>